<dbReference type="VEuPathDB" id="FungiDB:A1Q1_03275"/>
<dbReference type="HOGENOM" id="CLU_041051_0_0_1"/>
<gene>
    <name evidence="1" type="ORF">A1Q1_03275</name>
</gene>
<dbReference type="KEGG" id="tasa:A1Q1_03275"/>
<dbReference type="EMBL" id="ALBS01000227">
    <property type="protein sequence ID" value="EJT47814.1"/>
    <property type="molecule type" value="Genomic_DNA"/>
</dbReference>
<dbReference type="Proteomes" id="UP000002748">
    <property type="component" value="Unassembled WGS sequence"/>
</dbReference>
<sequence length="410" mass="47731">MTVTFSYANFPNLWDMILAAAEHETQLALRLVCKSLRFKVDCLQARHLVISSEGAKQLLITGPNHHIAHFRDIYHLDKEPRFWSFHATRARTRHTRILDIQGYCPPGNDPDLFTYMQFPHLNVLRMTPSVDDDPDNFTPYIPGHFEAQTLVLFSNSEGCAAMDDHWWFDLYAPSDDDEELPLVPPVNRSRIPQSVTKMVLNLRGQNMELHDMYPFVTRLPAHVKDVVISAPAYRSLLNTAGVRNEVSPHLTKLRLVDVVLLPIKTKFTLVDFNWLGPSFEKEFLDELRYRYRSFFFKDVDYTVDDDMTRVMQRKTRDECIKRSTTVEVTRKPLISLQEQIDKLLSRIEFLSKEAYIERVGAETAALDLLEHLDLENSDCVEGEYDWRSKRACYGTQSQPDYWRQMRTPPA</sequence>
<protein>
    <submittedName>
        <fullName evidence="1">Uncharacterized protein</fullName>
    </submittedName>
</protein>
<organism evidence="1 2">
    <name type="scientific">Trichosporon asahii var. asahii (strain ATCC 90039 / CBS 2479 / JCM 2466 / KCTC 7840 / NBRC 103889/ NCYC 2677 / UAMH 7654)</name>
    <name type="common">Yeast</name>
    <dbReference type="NCBI Taxonomy" id="1186058"/>
    <lineage>
        <taxon>Eukaryota</taxon>
        <taxon>Fungi</taxon>
        <taxon>Dikarya</taxon>
        <taxon>Basidiomycota</taxon>
        <taxon>Agaricomycotina</taxon>
        <taxon>Tremellomycetes</taxon>
        <taxon>Trichosporonales</taxon>
        <taxon>Trichosporonaceae</taxon>
        <taxon>Trichosporon</taxon>
    </lineage>
</organism>
<name>J6ETB5_TRIAS</name>
<reference evidence="1 2" key="1">
    <citation type="journal article" date="2012" name="Eukaryot. Cell">
        <title>Draft genome sequence of CBS 2479, the standard type strain of Trichosporon asahii.</title>
        <authorList>
            <person name="Yang R.Y."/>
            <person name="Li H.T."/>
            <person name="Zhu H."/>
            <person name="Zhou G.P."/>
            <person name="Wang M."/>
            <person name="Wang L."/>
        </authorList>
    </citation>
    <scope>NUCLEOTIDE SEQUENCE [LARGE SCALE GENOMIC DNA]</scope>
    <source>
        <strain evidence="2">ATCC 90039 / CBS 2479 / JCM 2466 / KCTC 7840 / NCYC 2677 / UAMH 7654</strain>
    </source>
</reference>
<dbReference type="OrthoDB" id="10685437at2759"/>
<dbReference type="RefSeq" id="XP_014179030.1">
    <property type="nucleotide sequence ID" value="XM_014323555.1"/>
</dbReference>
<proteinExistence type="predicted"/>
<accession>J6ETB5</accession>
<dbReference type="AlphaFoldDB" id="J6ETB5"/>
<dbReference type="GeneID" id="25986788"/>
<evidence type="ECO:0000313" key="2">
    <source>
        <dbReference type="Proteomes" id="UP000002748"/>
    </source>
</evidence>
<evidence type="ECO:0000313" key="1">
    <source>
        <dbReference type="EMBL" id="EJT47814.1"/>
    </source>
</evidence>
<comment type="caution">
    <text evidence="1">The sequence shown here is derived from an EMBL/GenBank/DDBJ whole genome shotgun (WGS) entry which is preliminary data.</text>
</comment>